<keyword evidence="1 3" id="KW-0597">Phosphoprotein</keyword>
<dbReference type="InterPro" id="IPR011006">
    <property type="entry name" value="CheY-like_superfamily"/>
</dbReference>
<dbReference type="SMART" id="SM00448">
    <property type="entry name" value="REC"/>
    <property type="match status" value="1"/>
</dbReference>
<dbReference type="STRING" id="573413.Spirs_3854"/>
<dbReference type="GO" id="GO:0003677">
    <property type="term" value="F:DNA binding"/>
    <property type="evidence" value="ECO:0007669"/>
    <property type="project" value="UniProtKB-KW"/>
</dbReference>
<dbReference type="InterPro" id="IPR000792">
    <property type="entry name" value="Tscrpt_reg_LuxR_C"/>
</dbReference>
<sequence>MIELVIADDQVLFVDTLKSVIEHRAKDIHITGVAYDGKTALRIIEQTNPDVALLDVKMPYINGLELSQKLYMIRPGVKVIILTTFPDDEFVEQALQHGAAGYLLKNMLSDDLINSIRMVHSGNILISEKVGSVLQQRDHNDCTREKNESFTKTRQELLRQLSRREREVYGLMLQGYSNDEIAEMLFIATQTVKNHIRSIYSKSGFHNRSDIIHLDDS</sequence>
<evidence type="ECO:0000256" key="2">
    <source>
        <dbReference type="ARBA" id="ARBA00023125"/>
    </source>
</evidence>
<dbReference type="PROSITE" id="PS50043">
    <property type="entry name" value="HTH_LUXR_2"/>
    <property type="match status" value="1"/>
</dbReference>
<dbReference type="InterPro" id="IPR039420">
    <property type="entry name" value="WalR-like"/>
</dbReference>
<dbReference type="RefSeq" id="WP_013256399.1">
    <property type="nucleotide sequence ID" value="NC_014364.1"/>
</dbReference>
<dbReference type="EMBL" id="CP002116">
    <property type="protein sequence ID" value="ADK82940.1"/>
    <property type="molecule type" value="Genomic_DNA"/>
</dbReference>
<reference evidence="6 7" key="1">
    <citation type="journal article" date="2010" name="Stand. Genomic Sci.">
        <title>Complete genome sequence of Spirochaeta smaragdinae type strain (SEBR 4228).</title>
        <authorList>
            <person name="Mavromatis K."/>
            <person name="Yasawong M."/>
            <person name="Chertkov O."/>
            <person name="Lapidus A."/>
            <person name="Lucas S."/>
            <person name="Nolan M."/>
            <person name="Del Rio T.G."/>
            <person name="Tice H."/>
            <person name="Cheng J.F."/>
            <person name="Pitluck S."/>
            <person name="Liolios K."/>
            <person name="Ivanova N."/>
            <person name="Tapia R."/>
            <person name="Han C."/>
            <person name="Bruce D."/>
            <person name="Goodwin L."/>
            <person name="Pati A."/>
            <person name="Chen A."/>
            <person name="Palaniappan K."/>
            <person name="Land M."/>
            <person name="Hauser L."/>
            <person name="Chang Y.J."/>
            <person name="Jeffries C.D."/>
            <person name="Detter J.C."/>
            <person name="Rohde M."/>
            <person name="Brambilla E."/>
            <person name="Spring S."/>
            <person name="Goker M."/>
            <person name="Sikorski J."/>
            <person name="Woyke T."/>
            <person name="Bristow J."/>
            <person name="Eisen J.A."/>
            <person name="Markowitz V."/>
            <person name="Hugenholtz P."/>
            <person name="Klenk H.P."/>
            <person name="Kyrpides N.C."/>
        </authorList>
    </citation>
    <scope>NUCLEOTIDE SEQUENCE [LARGE SCALE GENOMIC DNA]</scope>
    <source>
        <strain evidence="7">DSM 11293 / JCM 15392 / SEBR 4228</strain>
    </source>
</reference>
<dbReference type="Pfam" id="PF00196">
    <property type="entry name" value="GerE"/>
    <property type="match status" value="1"/>
</dbReference>
<dbReference type="CDD" id="cd17535">
    <property type="entry name" value="REC_NarL-like"/>
    <property type="match status" value="1"/>
</dbReference>
<evidence type="ECO:0000313" key="6">
    <source>
        <dbReference type="EMBL" id="ADK82940.1"/>
    </source>
</evidence>
<dbReference type="InterPro" id="IPR016032">
    <property type="entry name" value="Sig_transdc_resp-reg_C-effctor"/>
</dbReference>
<dbReference type="AlphaFoldDB" id="E1R885"/>
<dbReference type="OrthoDB" id="368692at2"/>
<dbReference type="HOGENOM" id="CLU_000445_90_10_12"/>
<evidence type="ECO:0000313" key="7">
    <source>
        <dbReference type="Proteomes" id="UP000002318"/>
    </source>
</evidence>
<evidence type="ECO:0000259" key="4">
    <source>
        <dbReference type="PROSITE" id="PS50043"/>
    </source>
</evidence>
<dbReference type="PRINTS" id="PR00038">
    <property type="entry name" value="HTHLUXR"/>
</dbReference>
<dbReference type="KEGG" id="ssm:Spirs_3854"/>
<proteinExistence type="predicted"/>
<dbReference type="GO" id="GO:0000160">
    <property type="term" value="P:phosphorelay signal transduction system"/>
    <property type="evidence" value="ECO:0007669"/>
    <property type="project" value="InterPro"/>
</dbReference>
<dbReference type="PANTHER" id="PTHR43214">
    <property type="entry name" value="TWO-COMPONENT RESPONSE REGULATOR"/>
    <property type="match status" value="1"/>
</dbReference>
<dbReference type="InterPro" id="IPR001789">
    <property type="entry name" value="Sig_transdc_resp-reg_receiver"/>
</dbReference>
<dbReference type="SUPFAM" id="SSF46894">
    <property type="entry name" value="C-terminal effector domain of the bipartite response regulators"/>
    <property type="match status" value="1"/>
</dbReference>
<feature type="domain" description="Response regulatory" evidence="5">
    <location>
        <begin position="3"/>
        <end position="120"/>
    </location>
</feature>
<name>E1R885_SEDSS</name>
<dbReference type="Pfam" id="PF00072">
    <property type="entry name" value="Response_reg"/>
    <property type="match status" value="1"/>
</dbReference>
<gene>
    <name evidence="6" type="ordered locus">Spirs_3854</name>
</gene>
<feature type="modified residue" description="4-aspartylphosphate" evidence="3">
    <location>
        <position position="55"/>
    </location>
</feature>
<keyword evidence="2" id="KW-0238">DNA-binding</keyword>
<dbReference type="PROSITE" id="PS00622">
    <property type="entry name" value="HTH_LUXR_1"/>
    <property type="match status" value="1"/>
</dbReference>
<feature type="domain" description="HTH luxR-type" evidence="4">
    <location>
        <begin position="154"/>
        <end position="217"/>
    </location>
</feature>
<protein>
    <submittedName>
        <fullName evidence="6">Two component transcriptional regulator, LuxR family</fullName>
    </submittedName>
</protein>
<evidence type="ECO:0000256" key="1">
    <source>
        <dbReference type="ARBA" id="ARBA00022553"/>
    </source>
</evidence>
<dbReference type="Proteomes" id="UP000002318">
    <property type="component" value="Chromosome"/>
</dbReference>
<accession>E1R885</accession>
<keyword evidence="7" id="KW-1185">Reference proteome</keyword>
<dbReference type="Gene3D" id="3.40.50.2300">
    <property type="match status" value="1"/>
</dbReference>
<dbReference type="CDD" id="cd06170">
    <property type="entry name" value="LuxR_C_like"/>
    <property type="match status" value="1"/>
</dbReference>
<dbReference type="InterPro" id="IPR058245">
    <property type="entry name" value="NreC/VraR/RcsB-like_REC"/>
</dbReference>
<organism evidence="6 7">
    <name type="scientific">Sediminispirochaeta smaragdinae (strain DSM 11293 / JCM 15392 / SEBR 4228)</name>
    <name type="common">Spirochaeta smaragdinae</name>
    <dbReference type="NCBI Taxonomy" id="573413"/>
    <lineage>
        <taxon>Bacteria</taxon>
        <taxon>Pseudomonadati</taxon>
        <taxon>Spirochaetota</taxon>
        <taxon>Spirochaetia</taxon>
        <taxon>Spirochaetales</taxon>
        <taxon>Spirochaetaceae</taxon>
        <taxon>Sediminispirochaeta</taxon>
    </lineage>
</organism>
<dbReference type="eggNOG" id="COG2197">
    <property type="taxonomic scope" value="Bacteria"/>
</dbReference>
<dbReference type="PROSITE" id="PS50110">
    <property type="entry name" value="RESPONSE_REGULATORY"/>
    <property type="match status" value="1"/>
</dbReference>
<dbReference type="SMART" id="SM00421">
    <property type="entry name" value="HTH_LUXR"/>
    <property type="match status" value="1"/>
</dbReference>
<dbReference type="SUPFAM" id="SSF52172">
    <property type="entry name" value="CheY-like"/>
    <property type="match status" value="1"/>
</dbReference>
<dbReference type="GO" id="GO:0006355">
    <property type="term" value="P:regulation of DNA-templated transcription"/>
    <property type="evidence" value="ECO:0007669"/>
    <property type="project" value="InterPro"/>
</dbReference>
<evidence type="ECO:0000256" key="3">
    <source>
        <dbReference type="PROSITE-ProRule" id="PRU00169"/>
    </source>
</evidence>
<evidence type="ECO:0000259" key="5">
    <source>
        <dbReference type="PROSITE" id="PS50110"/>
    </source>
</evidence>